<comment type="caution">
    <text evidence="5">The sequence shown here is derived from an EMBL/GenBank/DDBJ whole genome shotgun (WGS) entry which is preliminary data.</text>
</comment>
<keyword evidence="1" id="KW-0805">Transcription regulation</keyword>
<dbReference type="EMBL" id="VSSQ01063763">
    <property type="protein sequence ID" value="MPN16766.1"/>
    <property type="molecule type" value="Genomic_DNA"/>
</dbReference>
<sequence>MDLLQVMKALADETRMRILYLLTHGDLCVCELELILDINQSNASRHLNKLTNAKILDYYKAGKYVYYKINEKAIKQYPFLSEVINNYSDEMELFKEDYGRLKKYKDAGLNCDSFKDGNLKLKDIIK</sequence>
<name>A0A645FSS0_9ZZZZ</name>
<dbReference type="InterPro" id="IPR036388">
    <property type="entry name" value="WH-like_DNA-bd_sf"/>
</dbReference>
<keyword evidence="2" id="KW-0238">DNA-binding</keyword>
<dbReference type="InterPro" id="IPR051081">
    <property type="entry name" value="HTH_MetalResp_TranReg"/>
</dbReference>
<organism evidence="5">
    <name type="scientific">bioreactor metagenome</name>
    <dbReference type="NCBI Taxonomy" id="1076179"/>
    <lineage>
        <taxon>unclassified sequences</taxon>
        <taxon>metagenomes</taxon>
        <taxon>ecological metagenomes</taxon>
    </lineage>
</organism>
<gene>
    <name evidence="5" type="ORF">SDC9_164112</name>
</gene>
<dbReference type="PRINTS" id="PR00778">
    <property type="entry name" value="HTHARSR"/>
</dbReference>
<dbReference type="InterPro" id="IPR036390">
    <property type="entry name" value="WH_DNA-bd_sf"/>
</dbReference>
<evidence type="ECO:0000256" key="3">
    <source>
        <dbReference type="ARBA" id="ARBA00023163"/>
    </source>
</evidence>
<dbReference type="SMART" id="SM00418">
    <property type="entry name" value="HTH_ARSR"/>
    <property type="match status" value="1"/>
</dbReference>
<evidence type="ECO:0000259" key="4">
    <source>
        <dbReference type="PROSITE" id="PS50987"/>
    </source>
</evidence>
<evidence type="ECO:0000256" key="2">
    <source>
        <dbReference type="ARBA" id="ARBA00023125"/>
    </source>
</evidence>
<dbReference type="GO" id="GO:0003677">
    <property type="term" value="F:DNA binding"/>
    <property type="evidence" value="ECO:0007669"/>
    <property type="project" value="UniProtKB-KW"/>
</dbReference>
<keyword evidence="3" id="KW-0804">Transcription</keyword>
<dbReference type="InterPro" id="IPR011991">
    <property type="entry name" value="ArsR-like_HTH"/>
</dbReference>
<accession>A0A645FSS0</accession>
<dbReference type="Gene3D" id="1.10.10.10">
    <property type="entry name" value="Winged helix-like DNA-binding domain superfamily/Winged helix DNA-binding domain"/>
    <property type="match status" value="1"/>
</dbReference>
<reference evidence="5" key="1">
    <citation type="submission" date="2019-08" db="EMBL/GenBank/DDBJ databases">
        <authorList>
            <person name="Kucharzyk K."/>
            <person name="Murdoch R.W."/>
            <person name="Higgins S."/>
            <person name="Loffler F."/>
        </authorList>
    </citation>
    <scope>NUCLEOTIDE SEQUENCE</scope>
</reference>
<dbReference type="NCBIfam" id="NF033788">
    <property type="entry name" value="HTH_metalloreg"/>
    <property type="match status" value="1"/>
</dbReference>
<dbReference type="PANTHER" id="PTHR33154:SF18">
    <property type="entry name" value="ARSENICAL RESISTANCE OPERON REPRESSOR"/>
    <property type="match status" value="1"/>
</dbReference>
<feature type="domain" description="HTH arsR-type" evidence="4">
    <location>
        <begin position="1"/>
        <end position="89"/>
    </location>
</feature>
<dbReference type="AlphaFoldDB" id="A0A645FSS0"/>
<dbReference type="SUPFAM" id="SSF46785">
    <property type="entry name" value="Winged helix' DNA-binding domain"/>
    <property type="match status" value="1"/>
</dbReference>
<dbReference type="InterPro" id="IPR001845">
    <property type="entry name" value="HTH_ArsR_DNA-bd_dom"/>
</dbReference>
<dbReference type="GO" id="GO:0003700">
    <property type="term" value="F:DNA-binding transcription factor activity"/>
    <property type="evidence" value="ECO:0007669"/>
    <property type="project" value="InterPro"/>
</dbReference>
<proteinExistence type="predicted"/>
<dbReference type="CDD" id="cd00090">
    <property type="entry name" value="HTH_ARSR"/>
    <property type="match status" value="1"/>
</dbReference>
<protein>
    <recommendedName>
        <fullName evidence="4">HTH arsR-type domain-containing protein</fullName>
    </recommendedName>
</protein>
<dbReference type="Pfam" id="PF01022">
    <property type="entry name" value="HTH_5"/>
    <property type="match status" value="1"/>
</dbReference>
<dbReference type="PROSITE" id="PS50987">
    <property type="entry name" value="HTH_ARSR_2"/>
    <property type="match status" value="1"/>
</dbReference>
<evidence type="ECO:0000256" key="1">
    <source>
        <dbReference type="ARBA" id="ARBA00023015"/>
    </source>
</evidence>
<evidence type="ECO:0000313" key="5">
    <source>
        <dbReference type="EMBL" id="MPN16766.1"/>
    </source>
</evidence>
<dbReference type="PANTHER" id="PTHR33154">
    <property type="entry name" value="TRANSCRIPTIONAL REGULATOR, ARSR FAMILY"/>
    <property type="match status" value="1"/>
</dbReference>